<dbReference type="EMBL" id="CP054614">
    <property type="protein sequence ID" value="QKS55672.1"/>
    <property type="molecule type" value="Genomic_DNA"/>
</dbReference>
<evidence type="ECO:0000256" key="2">
    <source>
        <dbReference type="ARBA" id="ARBA00023125"/>
    </source>
</evidence>
<dbReference type="AlphaFoldDB" id="A0A2V4VV04"/>
<dbReference type="PANTHER" id="PTHR43280">
    <property type="entry name" value="ARAC-FAMILY TRANSCRIPTIONAL REGULATOR"/>
    <property type="match status" value="1"/>
</dbReference>
<dbReference type="InterPro" id="IPR037923">
    <property type="entry name" value="HTH-like"/>
</dbReference>
<dbReference type="GO" id="GO:0003700">
    <property type="term" value="F:DNA-binding transcription factor activity"/>
    <property type="evidence" value="ECO:0007669"/>
    <property type="project" value="InterPro"/>
</dbReference>
<dbReference type="Pfam" id="PF12833">
    <property type="entry name" value="HTH_18"/>
    <property type="match status" value="1"/>
</dbReference>
<evidence type="ECO:0000256" key="1">
    <source>
        <dbReference type="ARBA" id="ARBA00023015"/>
    </source>
</evidence>
<dbReference type="SMART" id="SM00342">
    <property type="entry name" value="HTH_ARAC"/>
    <property type="match status" value="1"/>
</dbReference>
<organism evidence="6 8">
    <name type="scientific">Paenibacillus barcinonensis</name>
    <dbReference type="NCBI Taxonomy" id="198119"/>
    <lineage>
        <taxon>Bacteria</taxon>
        <taxon>Bacillati</taxon>
        <taxon>Bacillota</taxon>
        <taxon>Bacilli</taxon>
        <taxon>Bacillales</taxon>
        <taxon>Paenibacillaceae</taxon>
        <taxon>Paenibacillus</taxon>
    </lineage>
</organism>
<dbReference type="EMBL" id="QJSW01000002">
    <property type="protein sequence ID" value="PYE51267.1"/>
    <property type="molecule type" value="Genomic_DNA"/>
</dbReference>
<keyword evidence="2" id="KW-0238">DNA-binding</keyword>
<evidence type="ECO:0000256" key="3">
    <source>
        <dbReference type="ARBA" id="ARBA00023163"/>
    </source>
</evidence>
<dbReference type="PROSITE" id="PS01124">
    <property type="entry name" value="HTH_ARAC_FAMILY_2"/>
    <property type="match status" value="1"/>
</dbReference>
<gene>
    <name evidence="6" type="ORF">DFQ00_10258</name>
    <name evidence="7" type="ORF">HUB98_04625</name>
</gene>
<protein>
    <submittedName>
        <fullName evidence="6">ABC-type Fe3+-hydroxamate transport system substrate-binding protein</fullName>
    </submittedName>
    <submittedName>
        <fullName evidence="7">AraC family transcriptional regulator</fullName>
    </submittedName>
</protein>
<evidence type="ECO:0000313" key="8">
    <source>
        <dbReference type="Proteomes" id="UP000247790"/>
    </source>
</evidence>
<dbReference type="Pfam" id="PF01497">
    <property type="entry name" value="Peripla_BP_2"/>
    <property type="match status" value="1"/>
</dbReference>
<dbReference type="SUPFAM" id="SSF51215">
    <property type="entry name" value="Regulatory protein AraC"/>
    <property type="match status" value="1"/>
</dbReference>
<dbReference type="InterPro" id="IPR009057">
    <property type="entry name" value="Homeodomain-like_sf"/>
</dbReference>
<proteinExistence type="predicted"/>
<name>A0A2V4VV04_PAEBA</name>
<keyword evidence="3" id="KW-0804">Transcription</keyword>
<evidence type="ECO:0000313" key="6">
    <source>
        <dbReference type="EMBL" id="PYE51267.1"/>
    </source>
</evidence>
<dbReference type="Gene3D" id="1.10.10.60">
    <property type="entry name" value="Homeodomain-like"/>
    <property type="match status" value="2"/>
</dbReference>
<dbReference type="InterPro" id="IPR018062">
    <property type="entry name" value="HTH_AraC-typ_CS"/>
</dbReference>
<evidence type="ECO:0000259" key="5">
    <source>
        <dbReference type="PROSITE" id="PS50983"/>
    </source>
</evidence>
<reference evidence="6 8" key="1">
    <citation type="submission" date="2018-06" db="EMBL/GenBank/DDBJ databases">
        <title>Genomic Encyclopedia of Type Strains, Phase III (KMG-III): the genomes of soil and plant-associated and newly described type strains.</title>
        <authorList>
            <person name="Whitman W."/>
        </authorList>
    </citation>
    <scope>NUCLEOTIDE SEQUENCE [LARGE SCALE GENOMIC DNA]</scope>
    <source>
        <strain evidence="6 8">CECT 7022</strain>
    </source>
</reference>
<dbReference type="GO" id="GO:0043565">
    <property type="term" value="F:sequence-specific DNA binding"/>
    <property type="evidence" value="ECO:0007669"/>
    <property type="project" value="InterPro"/>
</dbReference>
<dbReference type="InterPro" id="IPR002491">
    <property type="entry name" value="ABC_transptr_periplasmic_BD"/>
</dbReference>
<accession>A0A2V4VV04</accession>
<dbReference type="Proteomes" id="UP000247790">
    <property type="component" value="Unassembled WGS sequence"/>
</dbReference>
<evidence type="ECO:0000313" key="7">
    <source>
        <dbReference type="EMBL" id="QKS55672.1"/>
    </source>
</evidence>
<dbReference type="Gene3D" id="3.40.50.1980">
    <property type="entry name" value="Nitrogenase molybdenum iron protein domain"/>
    <property type="match status" value="2"/>
</dbReference>
<dbReference type="PROSITE" id="PS00041">
    <property type="entry name" value="HTH_ARAC_FAMILY_1"/>
    <property type="match status" value="1"/>
</dbReference>
<dbReference type="PROSITE" id="PS50983">
    <property type="entry name" value="FE_B12_PBP"/>
    <property type="match status" value="1"/>
</dbReference>
<reference evidence="7 9" key="2">
    <citation type="submission" date="2020-06" db="EMBL/GenBank/DDBJ databases">
        <title>Complete genome of Paenibacillus barcinonensis KACC11450.</title>
        <authorList>
            <person name="Kim M."/>
            <person name="Park Y.-J."/>
            <person name="Shin J.-H."/>
        </authorList>
    </citation>
    <scope>NUCLEOTIDE SEQUENCE [LARGE SCALE GENOMIC DNA]</scope>
    <source>
        <strain evidence="7 9">KACC11450</strain>
    </source>
</reference>
<dbReference type="SUPFAM" id="SSF46689">
    <property type="entry name" value="Homeodomain-like"/>
    <property type="match status" value="2"/>
</dbReference>
<dbReference type="SUPFAM" id="SSF53807">
    <property type="entry name" value="Helical backbone' metal receptor"/>
    <property type="match status" value="1"/>
</dbReference>
<dbReference type="PANTHER" id="PTHR43280:SF28">
    <property type="entry name" value="HTH-TYPE TRANSCRIPTIONAL ACTIVATOR RHAS"/>
    <property type="match status" value="1"/>
</dbReference>
<feature type="domain" description="Fe/B12 periplasmic-binding" evidence="5">
    <location>
        <begin position="292"/>
        <end position="554"/>
    </location>
</feature>
<keyword evidence="9" id="KW-1185">Reference proteome</keyword>
<evidence type="ECO:0000313" key="9">
    <source>
        <dbReference type="Proteomes" id="UP000509327"/>
    </source>
</evidence>
<dbReference type="InterPro" id="IPR018060">
    <property type="entry name" value="HTH_AraC"/>
</dbReference>
<keyword evidence="1" id="KW-0805">Transcription regulation</keyword>
<dbReference type="RefSeq" id="WP_167433584.1">
    <property type="nucleotide sequence ID" value="NZ_CP054614.1"/>
</dbReference>
<dbReference type="Proteomes" id="UP000509327">
    <property type="component" value="Chromosome"/>
</dbReference>
<feature type="domain" description="HTH araC/xylS-type" evidence="4">
    <location>
        <begin position="189"/>
        <end position="288"/>
    </location>
</feature>
<sequence>MQNKSAEQHSPHSSFDVLDQLHFRLKELQVAATSQYESGWRLGKHFLESYMLLFAASGEGWLTVDGQFIELRSGAFYVGLPGQLVEAAFQGADSRGLYLMKFGVTYDGELVGTSVQETMNHMYMLSNNSERSCSSPAAVRLLCQEIEQLIQSKEGLKRYYGQIRFQELLYLMFSDMLHVETQDTLLPIEQVKHYIEQHHMEKITIQDMADAARMSSRHFMRLFKKRYGCSAVDYLTMYRIKQAQIMMRNDHSLRLKEIASCVGFSDEMYFRRKFKQISGLPPAAFIRNSKQRIAAVHPLAIGTLLALQVIPCAAGANHPWTAYYRRKYETDKVIPLVETEDGAVQQLEAIHPDYIVAVREEMSPNMMQRLSSLAPVCVLSQLDGDWRHHLRTVAECLNRSTAAEVWLQRYDDKAAALRSQLSERIRKETLLVISIQDTCIHVMGPQTIASVFYTDIQLKSPEGIEHIWQKQYLYMNDLSDLAHLCIDRALIIVGENAASRQTWQELSNSEIWQATKAVQQGCIGMMHSGVLLECTAFTHELMLDEVLNLWQHCP</sequence>
<evidence type="ECO:0000259" key="4">
    <source>
        <dbReference type="PROSITE" id="PS01124"/>
    </source>
</evidence>